<name>A0ABS1I1E2_9PROT</name>
<protein>
    <submittedName>
        <fullName evidence="4">AraC family transcriptional regulator</fullName>
    </submittedName>
</protein>
<keyword evidence="2" id="KW-0804">Transcription</keyword>
<dbReference type="PANTHER" id="PTHR43436:SF1">
    <property type="entry name" value="TRANSCRIPTIONAL REGULATORY PROTEIN"/>
    <property type="match status" value="1"/>
</dbReference>
<dbReference type="Proteomes" id="UP000654452">
    <property type="component" value="Unassembled WGS sequence"/>
</dbReference>
<dbReference type="PROSITE" id="PS01124">
    <property type="entry name" value="HTH_ARAC_FAMILY_2"/>
    <property type="match status" value="1"/>
</dbReference>
<dbReference type="PANTHER" id="PTHR43436">
    <property type="entry name" value="ARAC-FAMILY TRANSCRIPTIONAL REGULATOR"/>
    <property type="match status" value="1"/>
</dbReference>
<dbReference type="SUPFAM" id="SSF46689">
    <property type="entry name" value="Homeodomain-like"/>
    <property type="match status" value="2"/>
</dbReference>
<dbReference type="InterPro" id="IPR009594">
    <property type="entry name" value="Tscrpt_reg_HTH_AraC_N"/>
</dbReference>
<keyword evidence="5" id="KW-1185">Reference proteome</keyword>
<sequence length="309" mass="33554">MFMETEFSLILDRVTSDLGDGVHETQISRLAVIRASSPTEQLHTVYEPSVCFVARGAKRTIAGDQILDYRAGQYLAVSLDLPVIGQVTQATADSPYLCLRLTLDPALLSGLILEAGLKAPPQADQGLGLTTSLATPEMIDAAARMARLLETPDAIPVLAPLVERELFYRLLTADQGSLLHRIALGESRTAQIGRAVKWIKDNFREPLRIETVAAKANMSPSAFHQHFKEVTALSPLQYQKQLRLQEARRLILANLTDAASAGFAVGYGSPSQFSREYARLFGLPPIRDAARLRSSMTGGDAGARQAAQA</sequence>
<dbReference type="InterPro" id="IPR009057">
    <property type="entry name" value="Homeodomain-like_sf"/>
</dbReference>
<proteinExistence type="predicted"/>
<dbReference type="EMBL" id="JAEPIV010000010">
    <property type="protein sequence ID" value="MBK4720891.1"/>
    <property type="molecule type" value="Genomic_DNA"/>
</dbReference>
<gene>
    <name evidence="4" type="ORF">JJL56_18665</name>
</gene>
<reference evidence="4 5" key="1">
    <citation type="submission" date="2021-01" db="EMBL/GenBank/DDBJ databases">
        <title>Azospirillum sp. YIM DDC1 draft genome.</title>
        <authorList>
            <person name="Wang Y.-X."/>
        </authorList>
    </citation>
    <scope>NUCLEOTIDE SEQUENCE [LARGE SCALE GENOMIC DNA]</scope>
    <source>
        <strain evidence="4 5">YIM DDC1</strain>
    </source>
</reference>
<dbReference type="Pfam" id="PF06719">
    <property type="entry name" value="AraC_N"/>
    <property type="match status" value="1"/>
</dbReference>
<evidence type="ECO:0000313" key="4">
    <source>
        <dbReference type="EMBL" id="MBK4720891.1"/>
    </source>
</evidence>
<organism evidence="4 5">
    <name type="scientific">Azospirillum aestuarii</name>
    <dbReference type="NCBI Taxonomy" id="2802052"/>
    <lineage>
        <taxon>Bacteria</taxon>
        <taxon>Pseudomonadati</taxon>
        <taxon>Pseudomonadota</taxon>
        <taxon>Alphaproteobacteria</taxon>
        <taxon>Rhodospirillales</taxon>
        <taxon>Azospirillaceae</taxon>
        <taxon>Azospirillum</taxon>
    </lineage>
</organism>
<comment type="caution">
    <text evidence="4">The sequence shown here is derived from an EMBL/GenBank/DDBJ whole genome shotgun (WGS) entry which is preliminary data.</text>
</comment>
<accession>A0ABS1I1E2</accession>
<dbReference type="InterPro" id="IPR018060">
    <property type="entry name" value="HTH_AraC"/>
</dbReference>
<dbReference type="SMART" id="SM00342">
    <property type="entry name" value="HTH_ARAC"/>
    <property type="match status" value="1"/>
</dbReference>
<feature type="domain" description="HTH araC/xylS-type" evidence="3">
    <location>
        <begin position="193"/>
        <end position="291"/>
    </location>
</feature>
<evidence type="ECO:0000313" key="5">
    <source>
        <dbReference type="Proteomes" id="UP000654452"/>
    </source>
</evidence>
<keyword evidence="1" id="KW-0805">Transcription regulation</keyword>
<dbReference type="Gene3D" id="1.10.10.60">
    <property type="entry name" value="Homeodomain-like"/>
    <property type="match status" value="1"/>
</dbReference>
<dbReference type="Pfam" id="PF12833">
    <property type="entry name" value="HTH_18"/>
    <property type="match status" value="1"/>
</dbReference>
<evidence type="ECO:0000256" key="1">
    <source>
        <dbReference type="ARBA" id="ARBA00023015"/>
    </source>
</evidence>
<evidence type="ECO:0000259" key="3">
    <source>
        <dbReference type="PROSITE" id="PS01124"/>
    </source>
</evidence>
<evidence type="ECO:0000256" key="2">
    <source>
        <dbReference type="ARBA" id="ARBA00023163"/>
    </source>
</evidence>